<comment type="caution">
    <text evidence="1">The sequence shown here is derived from an EMBL/GenBank/DDBJ whole genome shotgun (WGS) entry which is preliminary data.</text>
</comment>
<dbReference type="EMBL" id="JAJGWQ010000004">
    <property type="protein sequence ID" value="MEB3782657.1"/>
    <property type="molecule type" value="Genomic_DNA"/>
</dbReference>
<accession>A0ABU6BQS7</accession>
<sequence>MSDVQLFELANSKMRDKINLVIKESDFFRVFARNRPEAYDLMVFKDFYCFRLPESSKEERIRQARSFGKILVKEIPELTSAMRRYESGGHPISSQLFRKVLGKRRQAYCESELQKVGYYRCSI</sequence>
<evidence type="ECO:0000313" key="1">
    <source>
        <dbReference type="EMBL" id="MEB3782657.1"/>
    </source>
</evidence>
<name>A0ABU6BQS7_9PSED</name>
<organism evidence="1 2">
    <name type="scientific">Pseudomonas paracarnis</name>
    <dbReference type="NCBI Taxonomy" id="2750625"/>
    <lineage>
        <taxon>Bacteria</taxon>
        <taxon>Pseudomonadati</taxon>
        <taxon>Pseudomonadota</taxon>
        <taxon>Gammaproteobacteria</taxon>
        <taxon>Pseudomonadales</taxon>
        <taxon>Pseudomonadaceae</taxon>
        <taxon>Pseudomonas</taxon>
    </lineage>
</organism>
<dbReference type="Proteomes" id="UP001336015">
    <property type="component" value="Unassembled WGS sequence"/>
</dbReference>
<reference evidence="1 2" key="1">
    <citation type="journal article" date="2023" name="Int J Dairy Technol">
        <title>Genome based analysis of Pseudomonas paracarnis RQ057, a strain responsible for blue discoloration spoilage in processed cheese.</title>
        <authorList>
            <person name="Rodrigues Rd.S."/>
            <person name="Machado S.G."/>
            <person name="de Carvalho A.F."/>
            <person name="Nero L.A."/>
        </authorList>
    </citation>
    <scope>NUCLEOTIDE SEQUENCE [LARGE SCALE GENOMIC DNA]</scope>
    <source>
        <strain evidence="1 2">RQ057</strain>
    </source>
</reference>
<proteinExistence type="predicted"/>
<evidence type="ECO:0000313" key="2">
    <source>
        <dbReference type="Proteomes" id="UP001336015"/>
    </source>
</evidence>
<keyword evidence="2" id="KW-1185">Reference proteome</keyword>
<protein>
    <submittedName>
        <fullName evidence="1">Uncharacterized protein</fullName>
    </submittedName>
</protein>
<gene>
    <name evidence="1" type="ORF">LLW09_08815</name>
</gene>
<dbReference type="RefSeq" id="WP_324836149.1">
    <property type="nucleotide sequence ID" value="NZ_JAJGWQ010000004.1"/>
</dbReference>